<dbReference type="Pfam" id="PF00532">
    <property type="entry name" value="Peripla_BP_1"/>
    <property type="match status" value="1"/>
</dbReference>
<dbReference type="AlphaFoldDB" id="A0A9D5M1A3"/>
<dbReference type="GO" id="GO:0003700">
    <property type="term" value="F:DNA-binding transcription factor activity"/>
    <property type="evidence" value="ECO:0007669"/>
    <property type="project" value="TreeGrafter"/>
</dbReference>
<dbReference type="SUPFAM" id="SSF53822">
    <property type="entry name" value="Periplasmic binding protein-like I"/>
    <property type="match status" value="1"/>
</dbReference>
<dbReference type="EMBL" id="JADCKB010000006">
    <property type="protein sequence ID" value="MBE5039593.1"/>
    <property type="molecule type" value="Genomic_DNA"/>
</dbReference>
<dbReference type="SMART" id="SM00354">
    <property type="entry name" value="HTH_LACI"/>
    <property type="match status" value="1"/>
</dbReference>
<evidence type="ECO:0000256" key="1">
    <source>
        <dbReference type="ARBA" id="ARBA00023015"/>
    </source>
</evidence>
<dbReference type="Pfam" id="PF00356">
    <property type="entry name" value="LacI"/>
    <property type="match status" value="1"/>
</dbReference>
<reference evidence="5" key="1">
    <citation type="submission" date="2020-10" db="EMBL/GenBank/DDBJ databases">
        <title>ChiBAC.</title>
        <authorList>
            <person name="Zenner C."/>
            <person name="Hitch T.C.A."/>
            <person name="Clavel T."/>
        </authorList>
    </citation>
    <scope>NUCLEOTIDE SEQUENCE</scope>
    <source>
        <strain evidence="5">DSM 107454</strain>
    </source>
</reference>
<keyword evidence="6" id="KW-1185">Reference proteome</keyword>
<dbReference type="PANTHER" id="PTHR30146">
    <property type="entry name" value="LACI-RELATED TRANSCRIPTIONAL REPRESSOR"/>
    <property type="match status" value="1"/>
</dbReference>
<protein>
    <submittedName>
        <fullName evidence="5">LacI family DNA-binding transcriptional regulator</fullName>
    </submittedName>
</protein>
<dbReference type="InterPro" id="IPR001761">
    <property type="entry name" value="Peripla_BP/Lac1_sug-bd_dom"/>
</dbReference>
<evidence type="ECO:0000256" key="2">
    <source>
        <dbReference type="ARBA" id="ARBA00023125"/>
    </source>
</evidence>
<dbReference type="Gene3D" id="1.10.260.40">
    <property type="entry name" value="lambda repressor-like DNA-binding domains"/>
    <property type="match status" value="1"/>
</dbReference>
<name>A0A9D5M1A3_9FIRM</name>
<evidence type="ECO:0000313" key="6">
    <source>
        <dbReference type="Proteomes" id="UP000806542"/>
    </source>
</evidence>
<dbReference type="InterPro" id="IPR010982">
    <property type="entry name" value="Lambda_DNA-bd_dom_sf"/>
</dbReference>
<dbReference type="SUPFAM" id="SSF47413">
    <property type="entry name" value="lambda repressor-like DNA-binding domains"/>
    <property type="match status" value="1"/>
</dbReference>
<dbReference type="RefSeq" id="WP_226392156.1">
    <property type="nucleotide sequence ID" value="NZ_JADCKB010000006.1"/>
</dbReference>
<dbReference type="CDD" id="cd06267">
    <property type="entry name" value="PBP1_LacI_sugar_binding-like"/>
    <property type="match status" value="1"/>
</dbReference>
<keyword evidence="1" id="KW-0805">Transcription regulation</keyword>
<keyword evidence="2 5" id="KW-0238">DNA-binding</keyword>
<accession>A0A9D5M1A3</accession>
<sequence>MKSVTLSDIAKKTGYSVNTISHALRNMPDISEKTKAYIHETAQQMGYIPNTSAGTLRSGKSKSIAIIIGDISNPHFSIMIKEIERKLRSFGYTAFILNTDEDEKIEYAAIVSAISKNVDGIILCPVQKSRKNLLFLKENGTPFVLLGRHFLNDSSSFVVCDDENGGYAAANHLLSLGHHHLLFINGPSYISSAKERLTGIQRAASNISSAVLHCESVSFSRKDDQLLHILKKHMDCTGIICFSDMIAMQVCYFLKQLGKTVPQSVSVVGFDNIASKFYFPLMLTSVTSSKTKMSVQCVDALLDIISHPSAVHQHILPTKITLRESTSLNK</sequence>
<dbReference type="InterPro" id="IPR000843">
    <property type="entry name" value="HTH_LacI"/>
</dbReference>
<evidence type="ECO:0000259" key="4">
    <source>
        <dbReference type="PROSITE" id="PS50932"/>
    </source>
</evidence>
<dbReference type="PROSITE" id="PS50932">
    <property type="entry name" value="HTH_LACI_2"/>
    <property type="match status" value="1"/>
</dbReference>
<comment type="caution">
    <text evidence="5">The sequence shown here is derived from an EMBL/GenBank/DDBJ whole genome shotgun (WGS) entry which is preliminary data.</text>
</comment>
<feature type="domain" description="HTH lacI-type" evidence="4">
    <location>
        <begin position="4"/>
        <end position="58"/>
    </location>
</feature>
<proteinExistence type="predicted"/>
<evidence type="ECO:0000313" key="5">
    <source>
        <dbReference type="EMBL" id="MBE5039593.1"/>
    </source>
</evidence>
<keyword evidence="3" id="KW-0804">Transcription</keyword>
<dbReference type="InterPro" id="IPR028082">
    <property type="entry name" value="Peripla_BP_I"/>
</dbReference>
<dbReference type="Gene3D" id="3.40.50.2300">
    <property type="match status" value="2"/>
</dbReference>
<evidence type="ECO:0000256" key="3">
    <source>
        <dbReference type="ARBA" id="ARBA00023163"/>
    </source>
</evidence>
<dbReference type="CDD" id="cd01392">
    <property type="entry name" value="HTH_LacI"/>
    <property type="match status" value="1"/>
</dbReference>
<dbReference type="GO" id="GO:0000976">
    <property type="term" value="F:transcription cis-regulatory region binding"/>
    <property type="evidence" value="ECO:0007669"/>
    <property type="project" value="TreeGrafter"/>
</dbReference>
<organism evidence="5 6">
    <name type="scientific">Ructibacterium gallinarum</name>
    <dbReference type="NCBI Taxonomy" id="2779355"/>
    <lineage>
        <taxon>Bacteria</taxon>
        <taxon>Bacillati</taxon>
        <taxon>Bacillota</taxon>
        <taxon>Clostridia</taxon>
        <taxon>Eubacteriales</taxon>
        <taxon>Oscillospiraceae</taxon>
        <taxon>Ructibacterium</taxon>
    </lineage>
</organism>
<gene>
    <name evidence="5" type="ORF">INF28_03835</name>
</gene>
<dbReference type="Proteomes" id="UP000806542">
    <property type="component" value="Unassembled WGS sequence"/>
</dbReference>
<dbReference type="PANTHER" id="PTHR30146:SF154">
    <property type="entry name" value="TRANSCRIPTION REGULATOR, MEMBER OF GALR FAMILY"/>
    <property type="match status" value="1"/>
</dbReference>